<dbReference type="OrthoDB" id="6260732at2759"/>
<dbReference type="Gene3D" id="1.25.10.10">
    <property type="entry name" value="Leucine-rich Repeat Variant"/>
    <property type="match status" value="1"/>
</dbReference>
<dbReference type="SUPFAM" id="SSF48371">
    <property type="entry name" value="ARM repeat"/>
    <property type="match status" value="1"/>
</dbReference>
<keyword evidence="3" id="KW-0833">Ubl conjugation pathway</keyword>
<feature type="coiled-coil region" evidence="4">
    <location>
        <begin position="734"/>
        <end position="761"/>
    </location>
</feature>
<organism evidence="7 8">
    <name type="scientific">Fusarium austroafricanum</name>
    <dbReference type="NCBI Taxonomy" id="2364996"/>
    <lineage>
        <taxon>Eukaryota</taxon>
        <taxon>Fungi</taxon>
        <taxon>Dikarya</taxon>
        <taxon>Ascomycota</taxon>
        <taxon>Pezizomycotina</taxon>
        <taxon>Sordariomycetes</taxon>
        <taxon>Hypocreomycetidae</taxon>
        <taxon>Hypocreales</taxon>
        <taxon>Nectriaceae</taxon>
        <taxon>Fusarium</taxon>
        <taxon>Fusarium concolor species complex</taxon>
    </lineage>
</organism>
<feature type="region of interest" description="Disordered" evidence="5">
    <location>
        <begin position="491"/>
        <end position="511"/>
    </location>
</feature>
<accession>A0A8H4KNE0</accession>
<dbReference type="Pfam" id="PF25782">
    <property type="entry name" value="TPR_CAND1"/>
    <property type="match status" value="1"/>
</dbReference>
<dbReference type="InterPro" id="IPR039852">
    <property type="entry name" value="CAND1/CAND2"/>
</dbReference>
<dbReference type="InterPro" id="IPR013932">
    <property type="entry name" value="TATA-bd_TIP120"/>
</dbReference>
<evidence type="ECO:0000256" key="5">
    <source>
        <dbReference type="SAM" id="MobiDB-lite"/>
    </source>
</evidence>
<dbReference type="PANTHER" id="PTHR12696">
    <property type="entry name" value="TIP120"/>
    <property type="match status" value="1"/>
</dbReference>
<evidence type="ECO:0000256" key="3">
    <source>
        <dbReference type="ARBA" id="ARBA00022786"/>
    </source>
</evidence>
<dbReference type="GO" id="GO:0010265">
    <property type="term" value="P:SCF complex assembly"/>
    <property type="evidence" value="ECO:0007669"/>
    <property type="project" value="InterPro"/>
</dbReference>
<feature type="domain" description="TATA-binding protein interacting (TIP20)" evidence="6">
    <location>
        <begin position="1161"/>
        <end position="1336"/>
    </location>
</feature>
<sequence length="1358" mass="148215">MASNQITATPQAVMGLVQKLSDNDPDFRFMALNDLLQLLNNAKPEFLNHEYNIAARTVDSIIKVLDDQNGEVQNLAIKCLGPFVGKVPAPVIAPMIEKLSSLKLKNSVDNAVPSLALRNVIIALPRPVPGIPPALNIQEAYAAISRVLIPRLIGPGPKTKVPKNPKIPLPPVPEGLLQNEGDINAEAVDVLIEVVRCFGPMLAQVEVEAMQEVVIQLLESEKGTSVVKKRAVVAISMLAVYLSDEHLEEVVSRITLGLTNQSSPVARRLYISILGSMARSIPSRFGPHLAGTAPLIIKPLSEEELQEHLEALSDGDDLGQDFNEVREAALIALEAFLASCPQEMRPFTDETIEACLRFLKYDPNYNVDDEDEDMEDEEEDDEMEDDDEFDADDGFEDDDDDASWKVRRCAAKTIYTIISTRGSGDLLENGVLYNQTAPHLIKRISEREENVRLEIVSALSLLVRKTGQGLPTDDLSLDELEAETELQLRIPISRKRRRQSSGGGASASQFMSGSGLVSPILEKVPPSGPRADLARLTPSIVKAITKQLKGKTIPTKQAVIGLLDDIVSVQHGGLAEYFDQVIGPIIDAIQPSGSTSVSTHISSHSGSSSATPSTLRITALGVVSDIAKTHSSTILQPYLTKIVDGVISAANNRFYKISSEAIRTVEELIKTITPPRSRNTASKYKAELEKLYTVIIDRSSAQDADAEVRQRAIHALGVLISRTSTSEGTSLLSEDKVKAALEVLQERLKNETTRLAAVRAVENVARYARTPGRLDKAWIQDVVLELSAQLRKANRSLRGSSIVALRNLVLSPASKGQLEPDTVQGIVADLMPVITNSDAHLLGPTMIILAKLVPEHPELVVTDEMTAAISQLLKEHHAGIVLDQLLVLVSNIGENGAGQGLMQGLLKDVSVAGDPPVVGKVIGTLLVTGGESVGVKLDSFVTELSTSAKSNDEARVSLALAVLGEAGKRLGTSSTLKPDLFLDQFHDEPDKVSLSAAVALGQAGSGNVPEFLPVILEKMQKGGNTQYLLIQSIKEILQSISAQSTDLRNYAPAIWDELVKASDNADNRVVCAECVGRLVTLDPAVFIPRLQALLKDQSLGIRGMAVQAVRYTLPESDEVVDVMLRDVLIQMLLTMLQDSDMDIRRLAMTTLTTATRTKPDLIHPHLGELMPFVLQESVIKKELVREVMMGPFKHTVDDGLEVRKSAYETLYALMETAFSRINNIDFYDRVVDGLKDENDIRQLCNLMVTKLITIDPDETTRRLNSIAEAYRTVLSVKLKDNAVKQDLEKQEEANKSILRVTSLLGEKMKAITGNAGAATSNAGAASTWTSYWDWVNKEFEKQLRTLREENNQLQTRMV</sequence>
<comment type="similarity">
    <text evidence="1">Belongs to the CAND family.</text>
</comment>
<evidence type="ECO:0000256" key="4">
    <source>
        <dbReference type="SAM" id="Coils"/>
    </source>
</evidence>
<dbReference type="EMBL" id="JAADJG010000165">
    <property type="protein sequence ID" value="KAF4453056.1"/>
    <property type="molecule type" value="Genomic_DNA"/>
</dbReference>
<name>A0A8H4KNE0_9HYPO</name>
<evidence type="ECO:0000313" key="7">
    <source>
        <dbReference type="EMBL" id="KAF4453056.1"/>
    </source>
</evidence>
<feature type="compositionally biased region" description="Acidic residues" evidence="5">
    <location>
        <begin position="367"/>
        <end position="400"/>
    </location>
</feature>
<keyword evidence="8" id="KW-1185">Reference proteome</keyword>
<dbReference type="Pfam" id="PF08623">
    <property type="entry name" value="TIP120"/>
    <property type="match status" value="1"/>
</dbReference>
<feature type="region of interest" description="Disordered" evidence="5">
    <location>
        <begin position="366"/>
        <end position="400"/>
    </location>
</feature>
<dbReference type="Proteomes" id="UP000605986">
    <property type="component" value="Unassembled WGS sequence"/>
</dbReference>
<keyword evidence="2" id="KW-0677">Repeat</keyword>
<evidence type="ECO:0000259" key="6">
    <source>
        <dbReference type="Pfam" id="PF08623"/>
    </source>
</evidence>
<evidence type="ECO:0000313" key="8">
    <source>
        <dbReference type="Proteomes" id="UP000605986"/>
    </source>
</evidence>
<evidence type="ECO:0000256" key="2">
    <source>
        <dbReference type="ARBA" id="ARBA00022737"/>
    </source>
</evidence>
<comment type="caution">
    <text evidence="7">The sequence shown here is derived from an EMBL/GenBank/DDBJ whole genome shotgun (WGS) entry which is preliminary data.</text>
</comment>
<dbReference type="InterPro" id="IPR016024">
    <property type="entry name" value="ARM-type_fold"/>
</dbReference>
<reference evidence="7" key="1">
    <citation type="submission" date="2020-01" db="EMBL/GenBank/DDBJ databases">
        <title>Identification and distribution of gene clusters putatively required for synthesis of sphingolipid metabolism inhibitors in phylogenetically diverse species of the filamentous fungus Fusarium.</title>
        <authorList>
            <person name="Kim H.-S."/>
            <person name="Busman M."/>
            <person name="Brown D.W."/>
            <person name="Divon H."/>
            <person name="Uhlig S."/>
            <person name="Proctor R.H."/>
        </authorList>
    </citation>
    <scope>NUCLEOTIDE SEQUENCE</scope>
    <source>
        <strain evidence="7">NRRL 53441</strain>
    </source>
</reference>
<dbReference type="InterPro" id="IPR011989">
    <property type="entry name" value="ARM-like"/>
</dbReference>
<keyword evidence="4" id="KW-0175">Coiled coil</keyword>
<proteinExistence type="inferred from homology"/>
<gene>
    <name evidence="7" type="ORF">F53441_4287</name>
</gene>
<evidence type="ECO:0000256" key="1">
    <source>
        <dbReference type="ARBA" id="ARBA00007657"/>
    </source>
</evidence>
<protein>
    <recommendedName>
        <fullName evidence="6">TATA-binding protein interacting (TIP20) domain-containing protein</fullName>
    </recommendedName>
</protein>